<dbReference type="PROSITE" id="PS50111">
    <property type="entry name" value="CHEMOTAXIS_TRANSDUC_2"/>
    <property type="match status" value="1"/>
</dbReference>
<reference evidence="14 15" key="1">
    <citation type="journal article" date="2013" name="Genome Announc.">
        <title>Draft Genome Sequence for Caulobacter sp. Strain OR37, a Bacterium Tolerant to Heavy Metals.</title>
        <authorList>
            <person name="Utturkar S.M."/>
            <person name="Bollmann A."/>
            <person name="Brzoska R.M."/>
            <person name="Klingeman D.M."/>
            <person name="Epstein S.E."/>
            <person name="Palumbo A.V."/>
            <person name="Brown S.D."/>
        </authorList>
    </citation>
    <scope>NUCLEOTIDE SEQUENCE [LARGE SCALE GENOMIC DNA]</scope>
    <source>
        <strain evidence="14 15">OR37</strain>
    </source>
</reference>
<dbReference type="Pfam" id="PF00672">
    <property type="entry name" value="HAMP"/>
    <property type="match status" value="1"/>
</dbReference>
<dbReference type="InterPro" id="IPR004089">
    <property type="entry name" value="MCPsignal_dom"/>
</dbReference>
<dbReference type="CDD" id="cd11386">
    <property type="entry name" value="MCP_signal"/>
    <property type="match status" value="1"/>
</dbReference>
<keyword evidence="4 11" id="KW-0812">Transmembrane</keyword>
<evidence type="ECO:0000256" key="1">
    <source>
        <dbReference type="ARBA" id="ARBA00004651"/>
    </source>
</evidence>
<dbReference type="STRING" id="1292034.OR37_01440"/>
<dbReference type="InterPro" id="IPR051310">
    <property type="entry name" value="MCP_chemotaxis"/>
</dbReference>
<comment type="caution">
    <text evidence="14">The sequence shown here is derived from an EMBL/GenBank/DDBJ whole genome shotgun (WGS) entry which is preliminary data.</text>
</comment>
<dbReference type="Proteomes" id="UP000013063">
    <property type="component" value="Unassembled WGS sequence"/>
</dbReference>
<feature type="domain" description="Methyl-accepting transducer" evidence="12">
    <location>
        <begin position="482"/>
        <end position="711"/>
    </location>
</feature>
<dbReference type="SUPFAM" id="SSF58104">
    <property type="entry name" value="Methyl-accepting chemotaxis protein (MCP) signaling domain"/>
    <property type="match status" value="1"/>
</dbReference>
<keyword evidence="6 11" id="KW-0472">Membrane</keyword>
<dbReference type="GO" id="GO:0005886">
    <property type="term" value="C:plasma membrane"/>
    <property type="evidence" value="ECO:0007669"/>
    <property type="project" value="UniProtKB-SubCell"/>
</dbReference>
<dbReference type="SUPFAM" id="SSF158472">
    <property type="entry name" value="HAMP domain-like"/>
    <property type="match status" value="1"/>
</dbReference>
<dbReference type="eggNOG" id="COG0840">
    <property type="taxonomic scope" value="Bacteria"/>
</dbReference>
<keyword evidence="9" id="KW-0175">Coiled coil</keyword>
<dbReference type="Gene3D" id="6.10.340.10">
    <property type="match status" value="1"/>
</dbReference>
<dbReference type="InterPro" id="IPR033479">
    <property type="entry name" value="dCache_1"/>
</dbReference>
<dbReference type="SMART" id="SM00304">
    <property type="entry name" value="HAMP"/>
    <property type="match status" value="2"/>
</dbReference>
<evidence type="ECO:0000256" key="10">
    <source>
        <dbReference type="SAM" id="MobiDB-lite"/>
    </source>
</evidence>
<feature type="region of interest" description="Disordered" evidence="10">
    <location>
        <begin position="731"/>
        <end position="785"/>
    </location>
</feature>
<dbReference type="PANTHER" id="PTHR43531">
    <property type="entry name" value="PROTEIN ICFG"/>
    <property type="match status" value="1"/>
</dbReference>
<protein>
    <submittedName>
        <fullName evidence="14">Methyl-accepting chemotaxis sensory transducer with Cache sensor</fullName>
    </submittedName>
</protein>
<dbReference type="AlphaFoldDB" id="R0EAJ8"/>
<dbReference type="PATRIC" id="fig|1292034.3.peg.1428"/>
<evidence type="ECO:0000256" key="2">
    <source>
        <dbReference type="ARBA" id="ARBA00022475"/>
    </source>
</evidence>
<evidence type="ECO:0000256" key="8">
    <source>
        <dbReference type="PROSITE-ProRule" id="PRU00284"/>
    </source>
</evidence>
<feature type="compositionally biased region" description="Low complexity" evidence="10">
    <location>
        <begin position="745"/>
        <end position="757"/>
    </location>
</feature>
<organism evidence="14 15">
    <name type="scientific">Caulobacter vibrioides OR37</name>
    <dbReference type="NCBI Taxonomy" id="1292034"/>
    <lineage>
        <taxon>Bacteria</taxon>
        <taxon>Pseudomonadati</taxon>
        <taxon>Pseudomonadota</taxon>
        <taxon>Alphaproteobacteria</taxon>
        <taxon>Caulobacterales</taxon>
        <taxon>Caulobacteraceae</taxon>
        <taxon>Caulobacter</taxon>
    </lineage>
</organism>
<dbReference type="PROSITE" id="PS50885">
    <property type="entry name" value="HAMP"/>
    <property type="match status" value="2"/>
</dbReference>
<evidence type="ECO:0000259" key="12">
    <source>
        <dbReference type="PROSITE" id="PS50111"/>
    </source>
</evidence>
<keyword evidence="2" id="KW-1003">Cell membrane</keyword>
<dbReference type="OrthoDB" id="9814362at2"/>
<dbReference type="Gene3D" id="3.30.450.20">
    <property type="entry name" value="PAS domain"/>
    <property type="match status" value="1"/>
</dbReference>
<evidence type="ECO:0000256" key="9">
    <source>
        <dbReference type="SAM" id="Coils"/>
    </source>
</evidence>
<evidence type="ECO:0000256" key="5">
    <source>
        <dbReference type="ARBA" id="ARBA00022989"/>
    </source>
</evidence>
<accession>R0EAJ8</accession>
<dbReference type="Pfam" id="PF02743">
    <property type="entry name" value="dCache_1"/>
    <property type="match status" value="1"/>
</dbReference>
<dbReference type="CDD" id="cd12913">
    <property type="entry name" value="PDC1_MCP_like"/>
    <property type="match status" value="1"/>
</dbReference>
<comment type="subcellular location">
    <subcellularLocation>
        <location evidence="1">Cell membrane</location>
        <topology evidence="1">Multi-pass membrane protein</topology>
    </subcellularLocation>
</comment>
<comment type="similarity">
    <text evidence="7">Belongs to the methyl-accepting chemotaxis (MCP) protein family.</text>
</comment>
<evidence type="ECO:0000256" key="3">
    <source>
        <dbReference type="ARBA" id="ARBA00022500"/>
    </source>
</evidence>
<name>R0EAJ8_CAUVI</name>
<evidence type="ECO:0000259" key="13">
    <source>
        <dbReference type="PROSITE" id="PS50885"/>
    </source>
</evidence>
<dbReference type="CDD" id="cd06225">
    <property type="entry name" value="HAMP"/>
    <property type="match status" value="1"/>
</dbReference>
<evidence type="ECO:0000256" key="4">
    <source>
        <dbReference type="ARBA" id="ARBA00022692"/>
    </source>
</evidence>
<dbReference type="InterPro" id="IPR003660">
    <property type="entry name" value="HAMP_dom"/>
</dbReference>
<dbReference type="FunFam" id="1.10.287.950:FF:000001">
    <property type="entry name" value="Methyl-accepting chemotaxis sensory transducer"/>
    <property type="match status" value="1"/>
</dbReference>
<dbReference type="Gene3D" id="1.10.287.950">
    <property type="entry name" value="Methyl-accepting chemotaxis protein"/>
    <property type="match status" value="1"/>
</dbReference>
<dbReference type="GO" id="GO:0006935">
    <property type="term" value="P:chemotaxis"/>
    <property type="evidence" value="ECO:0007669"/>
    <property type="project" value="UniProtKB-KW"/>
</dbReference>
<dbReference type="CDD" id="cd18774">
    <property type="entry name" value="PDC2_HK_sensor"/>
    <property type="match status" value="1"/>
</dbReference>
<evidence type="ECO:0000313" key="15">
    <source>
        <dbReference type="Proteomes" id="UP000013063"/>
    </source>
</evidence>
<proteinExistence type="inferred from homology"/>
<feature type="transmembrane region" description="Helical" evidence="11">
    <location>
        <begin position="321"/>
        <end position="345"/>
    </location>
</feature>
<evidence type="ECO:0000313" key="14">
    <source>
        <dbReference type="EMBL" id="ENZ82508.1"/>
    </source>
</evidence>
<evidence type="ECO:0000256" key="6">
    <source>
        <dbReference type="ARBA" id="ARBA00023136"/>
    </source>
</evidence>
<dbReference type="SMART" id="SM00283">
    <property type="entry name" value="MA"/>
    <property type="match status" value="1"/>
</dbReference>
<feature type="coiled-coil region" evidence="9">
    <location>
        <begin position="389"/>
        <end position="420"/>
    </location>
</feature>
<keyword evidence="15" id="KW-1185">Reference proteome</keyword>
<keyword evidence="5 11" id="KW-1133">Transmembrane helix</keyword>
<feature type="domain" description="HAMP" evidence="13">
    <location>
        <begin position="343"/>
        <end position="396"/>
    </location>
</feature>
<dbReference type="Pfam" id="PF00015">
    <property type="entry name" value="MCPsignal"/>
    <property type="match status" value="1"/>
</dbReference>
<feature type="domain" description="HAMP" evidence="13">
    <location>
        <begin position="424"/>
        <end position="477"/>
    </location>
</feature>
<keyword evidence="3" id="KW-0145">Chemotaxis</keyword>
<gene>
    <name evidence="14" type="ORF">OR37_01440</name>
</gene>
<dbReference type="RefSeq" id="WP_004617550.1">
    <property type="nucleotide sequence ID" value="NZ_APMP01000006.1"/>
</dbReference>
<sequence length="785" mass="82373" precursor="true">MTAFRRLTIAWKLILVAGLAIGLMLIAAAVAVSSHTSAIVSGLTNRYAGAVADDAIQSVQADLGKVQSTVRSMAVSIGAAHESGMVDRATVIGMLKPNAESSDMVLGSWFMAEPNAFDGKDAEMAGNTALGANKAGNFSPYWVHDGGKVIFQPLDQGNEYAEPYYAVPKQTGKAAVVEPYPYDVAGKSVLMTSVVYPVFSHGKFIGVAGLDMALDSISRELSGLKPLGGGHVMLLSSTGKWLAHPDPAKRMKPYVDVGADQLQGVLAGGEAVEVQGVVDNGVPMARIIRPVPMPALNTTWALVMDVPVAAITGPADRLAKILFVGGLVITAAVLAALFFASAALVKKPLTGLTRSVDRLSAGRYDEPVPGIDGGDEIGAIARALDGFRHDLADGQRRRAEQEAERAVAERERQKHAEEAEAFARAQARAVATLGEGMERLADGDLIWRMREDGFQGEAAKMPRDFNAAVESLQATMAGILSAARSIRGGCAEISAAADDLSRRTERQAAGLEQTAAALDQITATVKRSSEGAERARQVTLSAKAAAERSGVVVKEAVQAMGGIEKSSRSITQIIGVIDEIAFQTNLLALNAGVEAARAGDAGRGFAVVAQEVRGLAQRSADAAKEIKGLISASSAEVGKGVRLVGETGETLEQILVQVAEINELVGEIAASAKEQAVGLAEVNQAVNQMDQVTQQNAAMVEQSTAASHALSVEAAELEQLIGRFQVGAEVRQMPTPRAPRPAAPAPSTARPTAAPTRESFRQRYVQGANALKVEPSSRPGEWQEF</sequence>
<evidence type="ECO:0000256" key="7">
    <source>
        <dbReference type="ARBA" id="ARBA00029447"/>
    </source>
</evidence>
<keyword evidence="8" id="KW-0807">Transducer</keyword>
<dbReference type="PANTHER" id="PTHR43531:SF11">
    <property type="entry name" value="METHYL-ACCEPTING CHEMOTAXIS PROTEIN 3"/>
    <property type="match status" value="1"/>
</dbReference>
<evidence type="ECO:0000256" key="11">
    <source>
        <dbReference type="SAM" id="Phobius"/>
    </source>
</evidence>
<dbReference type="EMBL" id="APMP01000006">
    <property type="protein sequence ID" value="ENZ82508.1"/>
    <property type="molecule type" value="Genomic_DNA"/>
</dbReference>
<dbReference type="GO" id="GO:0007165">
    <property type="term" value="P:signal transduction"/>
    <property type="evidence" value="ECO:0007669"/>
    <property type="project" value="UniProtKB-KW"/>
</dbReference>